<feature type="compositionally biased region" description="Basic and acidic residues" evidence="4">
    <location>
        <begin position="389"/>
        <end position="406"/>
    </location>
</feature>
<protein>
    <submittedName>
        <fullName evidence="6">Putative ABC transporter</fullName>
    </submittedName>
</protein>
<keyword evidence="2" id="KW-0067">ATP-binding</keyword>
<comment type="caution">
    <text evidence="6">The sequence shown here is derived from an EMBL/GenBank/DDBJ whole genome shotgun (WGS) entry which is preliminary data.</text>
</comment>
<dbReference type="GO" id="GO:0042626">
    <property type="term" value="F:ATPase-coupled transmembrane transporter activity"/>
    <property type="evidence" value="ECO:0007669"/>
    <property type="project" value="TreeGrafter"/>
</dbReference>
<evidence type="ECO:0000256" key="4">
    <source>
        <dbReference type="SAM" id="MobiDB-lite"/>
    </source>
</evidence>
<dbReference type="InterPro" id="IPR003439">
    <property type="entry name" value="ABC_transporter-like_ATP-bd"/>
</dbReference>
<sequence>MKRGNKIMIIGPVGCGKSSLLQALLGEMYCLSGKGYVKGQIAYLPQQPWVLNATVKDNIIFGNKNIEQQEIERELKKKKRKFKLELKKKKEEEERKEKISQKIMKRLKMIRKKMNKNQNEREYEEFNDEYNYNEQERDGQIQMQKYEQDEDWLIEQEKFEREKYIEIIKCCCLEPDLNVLIAGDETEVGERGITLSGGQRVRLGLARVCYSDSDIILLDDPISAVDNNVGQSIVKDCICGYLTGQSRWWEERRKKERELIEQKQRKKIEKQLKREKEQQKEQSESESENEKIEKINNTIQSNIQSHSSPSYDTQYDSTPSTSPSPTLYPSSDNQINKQKLIIMATHHTKYMHFFDYVISLDSKGNIEMEGPPSLFVDRVGEYIGNEIDQEGKDKDKEDNTQITKEKEIERQDVKQKIENKKLLHDINKEENDRKKLNDTINLGLEKNIFTLTSLGPPDSSSSLSNSTQIIRKLTSAEDTTQGHAADEAIPVHLINFVTNFFIVIVQQYLCHGQHFHCFQ</sequence>
<gene>
    <name evidence="6" type="ORF">EZS28_023805</name>
</gene>
<feature type="compositionally biased region" description="Polar residues" evidence="4">
    <location>
        <begin position="297"/>
        <end position="309"/>
    </location>
</feature>
<evidence type="ECO:0000256" key="3">
    <source>
        <dbReference type="SAM" id="Coils"/>
    </source>
</evidence>
<feature type="domain" description="ABC transporter" evidence="5">
    <location>
        <begin position="1"/>
        <end position="304"/>
    </location>
</feature>
<dbReference type="GO" id="GO:0016020">
    <property type="term" value="C:membrane"/>
    <property type="evidence" value="ECO:0007669"/>
    <property type="project" value="TreeGrafter"/>
</dbReference>
<dbReference type="InterPro" id="IPR027417">
    <property type="entry name" value="P-loop_NTPase"/>
</dbReference>
<dbReference type="AlphaFoldDB" id="A0A5J4VDN1"/>
<name>A0A5J4VDN1_9EUKA</name>
<feature type="region of interest" description="Disordered" evidence="4">
    <location>
        <begin position="271"/>
        <end position="332"/>
    </location>
</feature>
<dbReference type="SMART" id="SM00382">
    <property type="entry name" value="AAA"/>
    <property type="match status" value="1"/>
</dbReference>
<feature type="compositionally biased region" description="Basic and acidic residues" evidence="4">
    <location>
        <begin position="271"/>
        <end position="294"/>
    </location>
</feature>
<accession>A0A5J4VDN1</accession>
<feature type="coiled-coil region" evidence="3">
    <location>
        <begin position="72"/>
        <end position="136"/>
    </location>
</feature>
<dbReference type="InterPro" id="IPR050173">
    <property type="entry name" value="ABC_transporter_C-like"/>
</dbReference>
<dbReference type="Proteomes" id="UP000324800">
    <property type="component" value="Unassembled WGS sequence"/>
</dbReference>
<dbReference type="Pfam" id="PF00005">
    <property type="entry name" value="ABC_tran"/>
    <property type="match status" value="2"/>
</dbReference>
<organism evidence="6 7">
    <name type="scientific">Streblomastix strix</name>
    <dbReference type="NCBI Taxonomy" id="222440"/>
    <lineage>
        <taxon>Eukaryota</taxon>
        <taxon>Metamonada</taxon>
        <taxon>Preaxostyla</taxon>
        <taxon>Oxymonadida</taxon>
        <taxon>Streblomastigidae</taxon>
        <taxon>Streblomastix</taxon>
    </lineage>
</organism>
<dbReference type="InterPro" id="IPR003593">
    <property type="entry name" value="AAA+_ATPase"/>
</dbReference>
<dbReference type="OrthoDB" id="6500128at2759"/>
<evidence type="ECO:0000259" key="5">
    <source>
        <dbReference type="PROSITE" id="PS50893"/>
    </source>
</evidence>
<dbReference type="GO" id="GO:0016887">
    <property type="term" value="F:ATP hydrolysis activity"/>
    <property type="evidence" value="ECO:0007669"/>
    <property type="project" value="InterPro"/>
</dbReference>
<proteinExistence type="predicted"/>
<evidence type="ECO:0000313" key="6">
    <source>
        <dbReference type="EMBL" id="KAA6380668.1"/>
    </source>
</evidence>
<dbReference type="PANTHER" id="PTHR24223">
    <property type="entry name" value="ATP-BINDING CASSETTE SUB-FAMILY C"/>
    <property type="match status" value="1"/>
</dbReference>
<evidence type="ECO:0000313" key="7">
    <source>
        <dbReference type="Proteomes" id="UP000324800"/>
    </source>
</evidence>
<dbReference type="GO" id="GO:0005524">
    <property type="term" value="F:ATP binding"/>
    <property type="evidence" value="ECO:0007669"/>
    <property type="project" value="UniProtKB-KW"/>
</dbReference>
<dbReference type="Gene3D" id="3.40.50.300">
    <property type="entry name" value="P-loop containing nucleotide triphosphate hydrolases"/>
    <property type="match status" value="2"/>
</dbReference>
<dbReference type="EMBL" id="SNRW01007770">
    <property type="protein sequence ID" value="KAA6380668.1"/>
    <property type="molecule type" value="Genomic_DNA"/>
</dbReference>
<keyword evidence="3" id="KW-0175">Coiled coil</keyword>
<feature type="compositionally biased region" description="Low complexity" evidence="4">
    <location>
        <begin position="310"/>
        <end position="332"/>
    </location>
</feature>
<dbReference type="SUPFAM" id="SSF52540">
    <property type="entry name" value="P-loop containing nucleoside triphosphate hydrolases"/>
    <property type="match status" value="1"/>
</dbReference>
<keyword evidence="1" id="KW-0547">Nucleotide-binding</keyword>
<dbReference type="PROSITE" id="PS50893">
    <property type="entry name" value="ABC_TRANSPORTER_2"/>
    <property type="match status" value="1"/>
</dbReference>
<feature type="region of interest" description="Disordered" evidence="4">
    <location>
        <begin position="387"/>
        <end position="406"/>
    </location>
</feature>
<evidence type="ECO:0000256" key="1">
    <source>
        <dbReference type="ARBA" id="ARBA00022741"/>
    </source>
</evidence>
<evidence type="ECO:0000256" key="2">
    <source>
        <dbReference type="ARBA" id="ARBA00022840"/>
    </source>
</evidence>
<reference evidence="6 7" key="1">
    <citation type="submission" date="2019-03" db="EMBL/GenBank/DDBJ databases">
        <title>Single cell metagenomics reveals metabolic interactions within the superorganism composed of flagellate Streblomastix strix and complex community of Bacteroidetes bacteria on its surface.</title>
        <authorList>
            <person name="Treitli S.C."/>
            <person name="Kolisko M."/>
            <person name="Husnik F."/>
            <person name="Keeling P."/>
            <person name="Hampl V."/>
        </authorList>
    </citation>
    <scope>NUCLEOTIDE SEQUENCE [LARGE SCALE GENOMIC DNA]</scope>
    <source>
        <strain evidence="6">ST1C</strain>
    </source>
</reference>